<evidence type="ECO:0000313" key="3">
    <source>
        <dbReference type="Proteomes" id="UP000807469"/>
    </source>
</evidence>
<dbReference type="Proteomes" id="UP000807469">
    <property type="component" value="Unassembled WGS sequence"/>
</dbReference>
<name>A0A9P5YK11_9AGAR</name>
<evidence type="ECO:0000259" key="1">
    <source>
        <dbReference type="Pfam" id="PF25597"/>
    </source>
</evidence>
<feature type="domain" description="Retroviral polymerase SH3-like" evidence="1">
    <location>
        <begin position="23"/>
        <end position="58"/>
    </location>
</feature>
<reference evidence="2" key="1">
    <citation type="submission" date="2020-11" db="EMBL/GenBank/DDBJ databases">
        <authorList>
            <consortium name="DOE Joint Genome Institute"/>
            <person name="Ahrendt S."/>
            <person name="Riley R."/>
            <person name="Andreopoulos W."/>
            <person name="Labutti K."/>
            <person name="Pangilinan J."/>
            <person name="Ruiz-Duenas F.J."/>
            <person name="Barrasa J.M."/>
            <person name="Sanchez-Garcia M."/>
            <person name="Camarero S."/>
            <person name="Miyauchi S."/>
            <person name="Serrano A."/>
            <person name="Linde D."/>
            <person name="Babiker R."/>
            <person name="Drula E."/>
            <person name="Ayuso-Fernandez I."/>
            <person name="Pacheco R."/>
            <person name="Padilla G."/>
            <person name="Ferreira P."/>
            <person name="Barriuso J."/>
            <person name="Kellner H."/>
            <person name="Castanera R."/>
            <person name="Alfaro M."/>
            <person name="Ramirez L."/>
            <person name="Pisabarro A.G."/>
            <person name="Kuo A."/>
            <person name="Tritt A."/>
            <person name="Lipzen A."/>
            <person name="He G."/>
            <person name="Yan M."/>
            <person name="Ng V."/>
            <person name="Cullen D."/>
            <person name="Martin F."/>
            <person name="Rosso M.-N."/>
            <person name="Henrissat B."/>
            <person name="Hibbett D."/>
            <person name="Martinez A.T."/>
            <person name="Grigoriev I.V."/>
        </authorList>
    </citation>
    <scope>NUCLEOTIDE SEQUENCE</scope>
    <source>
        <strain evidence="2">CIRM-BRFM 674</strain>
    </source>
</reference>
<organism evidence="2 3">
    <name type="scientific">Pholiota conissans</name>
    <dbReference type="NCBI Taxonomy" id="109636"/>
    <lineage>
        <taxon>Eukaryota</taxon>
        <taxon>Fungi</taxon>
        <taxon>Dikarya</taxon>
        <taxon>Basidiomycota</taxon>
        <taxon>Agaricomycotina</taxon>
        <taxon>Agaricomycetes</taxon>
        <taxon>Agaricomycetidae</taxon>
        <taxon>Agaricales</taxon>
        <taxon>Agaricineae</taxon>
        <taxon>Strophariaceae</taxon>
        <taxon>Pholiota</taxon>
    </lineage>
</organism>
<feature type="non-terminal residue" evidence="2">
    <location>
        <position position="59"/>
    </location>
</feature>
<feature type="non-terminal residue" evidence="2">
    <location>
        <position position="1"/>
    </location>
</feature>
<sequence length="59" mass="6794">QTPFEALTGRKPDLSKLHPWGAKVWVHSTAGSKLDGRAKEGRWVGFDEESKAHWIYWED</sequence>
<evidence type="ECO:0000313" key="2">
    <source>
        <dbReference type="EMBL" id="KAF9470186.1"/>
    </source>
</evidence>
<comment type="caution">
    <text evidence="2">The sequence shown here is derived from an EMBL/GenBank/DDBJ whole genome shotgun (WGS) entry which is preliminary data.</text>
</comment>
<dbReference type="InterPro" id="IPR057670">
    <property type="entry name" value="SH3_retrovirus"/>
</dbReference>
<gene>
    <name evidence="2" type="ORF">BDN70DRAFT_764411</name>
</gene>
<dbReference type="AlphaFoldDB" id="A0A9P5YK11"/>
<protein>
    <recommendedName>
        <fullName evidence="1">Retroviral polymerase SH3-like domain-containing protein</fullName>
    </recommendedName>
</protein>
<accession>A0A9P5YK11</accession>
<dbReference type="OrthoDB" id="2640446at2759"/>
<proteinExistence type="predicted"/>
<dbReference type="EMBL" id="MU156187">
    <property type="protein sequence ID" value="KAF9470186.1"/>
    <property type="molecule type" value="Genomic_DNA"/>
</dbReference>
<keyword evidence="3" id="KW-1185">Reference proteome</keyword>
<dbReference type="Pfam" id="PF25597">
    <property type="entry name" value="SH3_retrovirus"/>
    <property type="match status" value="1"/>
</dbReference>